<dbReference type="GO" id="GO:0008171">
    <property type="term" value="F:O-methyltransferase activity"/>
    <property type="evidence" value="ECO:0007669"/>
    <property type="project" value="InterPro"/>
</dbReference>
<dbReference type="InterPro" id="IPR036388">
    <property type="entry name" value="WH-like_DNA-bd_sf"/>
</dbReference>
<accession>A0AAE0I761</accession>
<organism evidence="6 7">
    <name type="scientific">Apodospora peruviana</name>
    <dbReference type="NCBI Taxonomy" id="516989"/>
    <lineage>
        <taxon>Eukaryota</taxon>
        <taxon>Fungi</taxon>
        <taxon>Dikarya</taxon>
        <taxon>Ascomycota</taxon>
        <taxon>Pezizomycotina</taxon>
        <taxon>Sordariomycetes</taxon>
        <taxon>Sordariomycetidae</taxon>
        <taxon>Sordariales</taxon>
        <taxon>Lasiosphaeriaceae</taxon>
        <taxon>Apodospora</taxon>
    </lineage>
</organism>
<name>A0AAE0I761_9PEZI</name>
<dbReference type="Gene3D" id="3.40.50.150">
    <property type="entry name" value="Vaccinia Virus protein VP39"/>
    <property type="match status" value="1"/>
</dbReference>
<dbReference type="InterPro" id="IPR029063">
    <property type="entry name" value="SAM-dependent_MTases_sf"/>
</dbReference>
<evidence type="ECO:0000256" key="2">
    <source>
        <dbReference type="ARBA" id="ARBA00022679"/>
    </source>
</evidence>
<gene>
    <name evidence="6" type="ORF">B0H66DRAFT_624189</name>
</gene>
<dbReference type="GO" id="GO:0032259">
    <property type="term" value="P:methylation"/>
    <property type="evidence" value="ECO:0007669"/>
    <property type="project" value="UniProtKB-KW"/>
</dbReference>
<evidence type="ECO:0000256" key="3">
    <source>
        <dbReference type="ARBA" id="ARBA00022691"/>
    </source>
</evidence>
<evidence type="ECO:0000259" key="5">
    <source>
        <dbReference type="Pfam" id="PF08100"/>
    </source>
</evidence>
<comment type="caution">
    <text evidence="6">The sequence shown here is derived from an EMBL/GenBank/DDBJ whole genome shotgun (WGS) entry which is preliminary data.</text>
</comment>
<evidence type="ECO:0000313" key="7">
    <source>
        <dbReference type="Proteomes" id="UP001283341"/>
    </source>
</evidence>
<dbReference type="Pfam" id="PF08100">
    <property type="entry name" value="Dimerisation"/>
    <property type="match status" value="1"/>
</dbReference>
<reference evidence="6" key="1">
    <citation type="journal article" date="2023" name="Mol. Phylogenet. Evol.">
        <title>Genome-scale phylogeny and comparative genomics of the fungal order Sordariales.</title>
        <authorList>
            <person name="Hensen N."/>
            <person name="Bonometti L."/>
            <person name="Westerberg I."/>
            <person name="Brannstrom I.O."/>
            <person name="Guillou S."/>
            <person name="Cros-Aarteil S."/>
            <person name="Calhoun S."/>
            <person name="Haridas S."/>
            <person name="Kuo A."/>
            <person name="Mondo S."/>
            <person name="Pangilinan J."/>
            <person name="Riley R."/>
            <person name="LaButti K."/>
            <person name="Andreopoulos B."/>
            <person name="Lipzen A."/>
            <person name="Chen C."/>
            <person name="Yan M."/>
            <person name="Daum C."/>
            <person name="Ng V."/>
            <person name="Clum A."/>
            <person name="Steindorff A."/>
            <person name="Ohm R.A."/>
            <person name="Martin F."/>
            <person name="Silar P."/>
            <person name="Natvig D.O."/>
            <person name="Lalanne C."/>
            <person name="Gautier V."/>
            <person name="Ament-Velasquez S.L."/>
            <person name="Kruys A."/>
            <person name="Hutchinson M.I."/>
            <person name="Powell A.J."/>
            <person name="Barry K."/>
            <person name="Miller A.N."/>
            <person name="Grigoriev I.V."/>
            <person name="Debuchy R."/>
            <person name="Gladieux P."/>
            <person name="Hiltunen Thoren M."/>
            <person name="Johannesson H."/>
        </authorList>
    </citation>
    <scope>NUCLEOTIDE SEQUENCE</scope>
    <source>
        <strain evidence="6">CBS 118394</strain>
    </source>
</reference>
<evidence type="ECO:0000313" key="6">
    <source>
        <dbReference type="EMBL" id="KAK3319407.1"/>
    </source>
</evidence>
<keyword evidence="2" id="KW-0808">Transferase</keyword>
<proteinExistence type="predicted"/>
<dbReference type="Proteomes" id="UP001283341">
    <property type="component" value="Unassembled WGS sequence"/>
</dbReference>
<dbReference type="AlphaFoldDB" id="A0AAE0I761"/>
<keyword evidence="3" id="KW-0949">S-adenosyl-L-methionine</keyword>
<feature type="domain" description="O-methyltransferase dimerisation" evidence="5">
    <location>
        <begin position="92"/>
        <end position="158"/>
    </location>
</feature>
<reference evidence="6" key="2">
    <citation type="submission" date="2023-06" db="EMBL/GenBank/DDBJ databases">
        <authorList>
            <consortium name="Lawrence Berkeley National Laboratory"/>
            <person name="Haridas S."/>
            <person name="Hensen N."/>
            <person name="Bonometti L."/>
            <person name="Westerberg I."/>
            <person name="Brannstrom I.O."/>
            <person name="Guillou S."/>
            <person name="Cros-Aarteil S."/>
            <person name="Calhoun S."/>
            <person name="Kuo A."/>
            <person name="Mondo S."/>
            <person name="Pangilinan J."/>
            <person name="Riley R."/>
            <person name="Labutti K."/>
            <person name="Andreopoulos B."/>
            <person name="Lipzen A."/>
            <person name="Chen C."/>
            <person name="Yanf M."/>
            <person name="Daum C."/>
            <person name="Ng V."/>
            <person name="Clum A."/>
            <person name="Steindorff A."/>
            <person name="Ohm R."/>
            <person name="Martin F."/>
            <person name="Silar P."/>
            <person name="Natvig D."/>
            <person name="Lalanne C."/>
            <person name="Gautier V."/>
            <person name="Ament-Velasquez S.L."/>
            <person name="Kruys A."/>
            <person name="Hutchinson M.I."/>
            <person name="Powell A.J."/>
            <person name="Barry K."/>
            <person name="Miller A.N."/>
            <person name="Grigoriev I.V."/>
            <person name="Debuchy R."/>
            <person name="Gladieux P."/>
            <person name="Thoren M.H."/>
            <person name="Johannesson H."/>
        </authorList>
    </citation>
    <scope>NUCLEOTIDE SEQUENCE</scope>
    <source>
        <strain evidence="6">CBS 118394</strain>
    </source>
</reference>
<feature type="domain" description="O-methyltransferase C-terminal" evidence="4">
    <location>
        <begin position="220"/>
        <end position="422"/>
    </location>
</feature>
<dbReference type="EMBL" id="JAUEDM010000004">
    <property type="protein sequence ID" value="KAK3319407.1"/>
    <property type="molecule type" value="Genomic_DNA"/>
</dbReference>
<dbReference type="InterPro" id="IPR012967">
    <property type="entry name" value="COMT_dimerisation"/>
</dbReference>
<dbReference type="PROSITE" id="PS51683">
    <property type="entry name" value="SAM_OMT_II"/>
    <property type="match status" value="1"/>
</dbReference>
<protein>
    <submittedName>
        <fullName evidence="6">S-adenosyl-L-methionine-dependent methyltransferase</fullName>
    </submittedName>
</protein>
<dbReference type="SUPFAM" id="SSF46785">
    <property type="entry name" value="Winged helix' DNA-binding domain"/>
    <property type="match status" value="1"/>
</dbReference>
<dbReference type="InterPro" id="IPR001077">
    <property type="entry name" value="COMT_C"/>
</dbReference>
<sequence>MPAHLTTPSLVDLAKEILKAATTLQEQLDKANVPQPDLSSHGPQNYHGILDNALALEARSDLVEAARTMVTLAQGPVEVLRSMVLVDHNNLAVLIVIHELKIAEVVPLHGSISISDLAARVGVHPAPLARIMRFAYTMHMFCEPEGKPDFVEHTSLSAAIPPFDSYLWLTLGKNAKVNASKGEWSEAMDLRVWPCSPMTLVDGEKPGRDPWRIIAEAEEDGSGMDKFGEAMRVSMGIIHGAESLVKGFDWEELGRGAVVVDLGGGNGHNAVAIAKEFPNLKVVVQDLVENEGLCGELVRRELGLEEDGRRVVFQVHDFFEEQPPPPEVVVGEGPEGGEVKAYFLSRVLHDWSDEDAGRIVRQLVPGMRRGAKLFVVERLLPDRPGEIALHKEAMVRGLDLLMFTFFGEACERSYGQWEKLFRSVDKGLKILKWSTASEMSTLVVGFEE</sequence>
<dbReference type="SUPFAM" id="SSF53335">
    <property type="entry name" value="S-adenosyl-L-methionine-dependent methyltransferases"/>
    <property type="match status" value="1"/>
</dbReference>
<dbReference type="PANTHER" id="PTHR43712:SF16">
    <property type="entry name" value="O-METHYLTRANSFERASE ELCB"/>
    <property type="match status" value="1"/>
</dbReference>
<dbReference type="Gene3D" id="1.10.10.10">
    <property type="entry name" value="Winged helix-like DNA-binding domain superfamily/Winged helix DNA-binding domain"/>
    <property type="match status" value="1"/>
</dbReference>
<evidence type="ECO:0000259" key="4">
    <source>
        <dbReference type="Pfam" id="PF00891"/>
    </source>
</evidence>
<dbReference type="Pfam" id="PF00891">
    <property type="entry name" value="Methyltransf_2"/>
    <property type="match status" value="1"/>
</dbReference>
<evidence type="ECO:0000256" key="1">
    <source>
        <dbReference type="ARBA" id="ARBA00022603"/>
    </source>
</evidence>
<keyword evidence="7" id="KW-1185">Reference proteome</keyword>
<dbReference type="InterPro" id="IPR016461">
    <property type="entry name" value="COMT-like"/>
</dbReference>
<keyword evidence="1 6" id="KW-0489">Methyltransferase</keyword>
<dbReference type="InterPro" id="IPR036390">
    <property type="entry name" value="WH_DNA-bd_sf"/>
</dbReference>
<dbReference type="PANTHER" id="PTHR43712">
    <property type="entry name" value="PUTATIVE (AFU_ORTHOLOGUE AFUA_4G14580)-RELATED"/>
    <property type="match status" value="1"/>
</dbReference>